<evidence type="ECO:0000313" key="2">
    <source>
        <dbReference type="EMBL" id="CDO93908.1"/>
    </source>
</evidence>
<dbReference type="GO" id="GO:0005737">
    <property type="term" value="C:cytoplasm"/>
    <property type="evidence" value="ECO:0007669"/>
    <property type="project" value="TreeGrafter"/>
</dbReference>
<sequence>MEVPHEEEEILSYFLDVRSLLSKMKQNRSQFLNSKDVMESYQKVLTKVRELDELRKNSHATPSNSATTLIHSSELHNRVDSVIDDVFQLLSLSFLTVGLKNSAPATYASLSTVQSLLEHLNESNVYTHHDLRPIKERLDEVSAIVEQNRYDSNNGKGGIVVANSNGEDAVLEQLTSQKDEELNKNKIEEDLLLRAKLKHCIDEYNTIESKLEEIHPDLQSSMETLFQIRRGLLSLASSSKRHHAKQEPQSQESSTTDASVAAAAPAAAPVVTPVLERHRNILPEEVIDEKLKQLKEQLEKLESHRDASGKFKSLETGLVEERGQNVLNGLLDDCHDLVNDLSHETDGGISLDTKLQPIYDQLVDIKTTLENLLVTRRWTLRETDLFTYQKKLGEIDNLRVNGKFPTEHPDSKGQSILLYLLRRCYAIIYKLLESSEPVSESLQRVHNQLSTVRRCLLELKRMGGVDNDRELYPYQMKLASLDNMRVDGKYYDSDGNIPEGQGTLNALLAECFDIIHELKIEAEERAEDRVDIHADGDESVEMTKDPTMRDVQEQPTARYMDVYAHDDDEDDGDDDDDDDGDDNNFSEHSYDEEDYTTTSYADD</sequence>
<dbReference type="PANTHER" id="PTHR28086">
    <property type="entry name" value="UPF0662 PROTEIN YPL260W"/>
    <property type="match status" value="1"/>
</dbReference>
<accession>A0A0A8L6S7</accession>
<dbReference type="Proteomes" id="UP000031516">
    <property type="component" value="Unassembled WGS sequence"/>
</dbReference>
<name>A0A0A8L6S7_9SACH</name>
<dbReference type="GO" id="GO:0005634">
    <property type="term" value="C:nucleus"/>
    <property type="evidence" value="ECO:0007669"/>
    <property type="project" value="TreeGrafter"/>
</dbReference>
<feature type="compositionally biased region" description="Acidic residues" evidence="1">
    <location>
        <begin position="566"/>
        <end position="603"/>
    </location>
</feature>
<keyword evidence="3" id="KW-1185">Reference proteome</keyword>
<dbReference type="OrthoDB" id="2011986at2759"/>
<evidence type="ECO:0000313" key="3">
    <source>
        <dbReference type="Proteomes" id="UP000031516"/>
    </source>
</evidence>
<dbReference type="Pfam" id="PF10303">
    <property type="entry name" value="DUF2408"/>
    <property type="match status" value="2"/>
</dbReference>
<proteinExistence type="predicted"/>
<protein>
    <submittedName>
        <fullName evidence="2">WGS project CCBQ000000000 data, contig 00102</fullName>
    </submittedName>
</protein>
<comment type="caution">
    <text evidence="2">The sequence shown here is derived from an EMBL/GenBank/DDBJ whole genome shotgun (WGS) entry which is preliminary data.</text>
</comment>
<feature type="compositionally biased region" description="Low complexity" evidence="1">
    <location>
        <begin position="253"/>
        <end position="266"/>
    </location>
</feature>
<feature type="compositionally biased region" description="Basic and acidic residues" evidence="1">
    <location>
        <begin position="529"/>
        <end position="552"/>
    </location>
</feature>
<dbReference type="AlphaFoldDB" id="A0A0A8L6S7"/>
<dbReference type="EMBL" id="CCBQ010000027">
    <property type="protein sequence ID" value="CDO93908.1"/>
    <property type="molecule type" value="Genomic_DNA"/>
</dbReference>
<reference evidence="2 3" key="1">
    <citation type="submission" date="2014-03" db="EMBL/GenBank/DDBJ databases">
        <title>The genome of Kluyveromyces dobzhanskii.</title>
        <authorList>
            <person name="Nystedt B."/>
            <person name="Astrom S."/>
        </authorList>
    </citation>
    <scope>NUCLEOTIDE SEQUENCE [LARGE SCALE GENOMIC DNA]</scope>
    <source>
        <strain evidence="2 3">CBS 2104</strain>
    </source>
</reference>
<organism evidence="2 3">
    <name type="scientific">Kluyveromyces dobzhanskii CBS 2104</name>
    <dbReference type="NCBI Taxonomy" id="1427455"/>
    <lineage>
        <taxon>Eukaryota</taxon>
        <taxon>Fungi</taxon>
        <taxon>Dikarya</taxon>
        <taxon>Ascomycota</taxon>
        <taxon>Saccharomycotina</taxon>
        <taxon>Saccharomycetes</taxon>
        <taxon>Saccharomycetales</taxon>
        <taxon>Saccharomycetaceae</taxon>
        <taxon>Kluyveromyces</taxon>
    </lineage>
</organism>
<gene>
    <name evidence="2" type="ORF">KLDO_g2196</name>
</gene>
<evidence type="ECO:0000256" key="1">
    <source>
        <dbReference type="SAM" id="MobiDB-lite"/>
    </source>
</evidence>
<dbReference type="PANTHER" id="PTHR28086:SF1">
    <property type="entry name" value="CU(2+) SUPPRESSING AND BLEOMYCIN SENSITIVE PROTEIN 1"/>
    <property type="match status" value="1"/>
</dbReference>
<dbReference type="InterPro" id="IPR018810">
    <property type="entry name" value="UPF0662"/>
</dbReference>
<feature type="region of interest" description="Disordered" evidence="1">
    <location>
        <begin position="529"/>
        <end position="603"/>
    </location>
</feature>
<feature type="region of interest" description="Disordered" evidence="1">
    <location>
        <begin position="238"/>
        <end position="266"/>
    </location>
</feature>